<dbReference type="GeneID" id="72988121"/>
<protein>
    <submittedName>
        <fullName evidence="1">Uncharacterized protein</fullName>
    </submittedName>
</protein>
<dbReference type="KEGG" id="mdi:METDI0854"/>
<reference evidence="2" key="1">
    <citation type="journal article" date="2009" name="PLoS ONE">
        <title>Methylobacterium genome sequences: a reference blueprint to investigate microbial metabolism of C1 compounds from natural and industrial sources.</title>
        <authorList>
            <person name="Vuilleumier S."/>
            <person name="Chistoserdova L."/>
            <person name="Lee M.-C."/>
            <person name="Bringel F."/>
            <person name="Lajus A."/>
            <person name="Zhou Y."/>
            <person name="Gourion B."/>
            <person name="Barbe V."/>
            <person name="Chang J."/>
            <person name="Cruveiller S."/>
            <person name="Dossat C."/>
            <person name="Gillett W."/>
            <person name="Gruffaz C."/>
            <person name="Haugen E."/>
            <person name="Hourcade E."/>
            <person name="Levy R."/>
            <person name="Mangenot S."/>
            <person name="Muller E."/>
            <person name="Nadalig T."/>
            <person name="Pagni M."/>
            <person name="Penny C."/>
            <person name="Peyraud R."/>
            <person name="Robinson D.G."/>
            <person name="Roche D."/>
            <person name="Rouy Z."/>
            <person name="Saenampechek C."/>
            <person name="Salvignol G."/>
            <person name="Vallenet D."/>
            <person name="Wu Z."/>
            <person name="Marx C.J."/>
            <person name="Vorholt J.A."/>
            <person name="Olson M.V."/>
            <person name="Kaul R."/>
            <person name="Weissenbach J."/>
            <person name="Medigue C."/>
            <person name="Lidstrom M.E."/>
        </authorList>
    </citation>
    <scope>NUCLEOTIDE SEQUENCE [LARGE SCALE GENOMIC DNA]</scope>
    <source>
        <strain evidence="2">DSM 6343 / CIP 106787 / DM4</strain>
    </source>
</reference>
<dbReference type="EMBL" id="FP103042">
    <property type="protein sequence ID" value="CAX22486.1"/>
    <property type="molecule type" value="Genomic_DNA"/>
</dbReference>
<evidence type="ECO:0000313" key="2">
    <source>
        <dbReference type="Proteomes" id="UP000008070"/>
    </source>
</evidence>
<proteinExistence type="predicted"/>
<organism evidence="1 2">
    <name type="scientific">Methylorubrum extorquens (strain DSM 6343 / CIP 106787 / DM4)</name>
    <name type="common">Methylobacterium extorquens</name>
    <dbReference type="NCBI Taxonomy" id="661410"/>
    <lineage>
        <taxon>Bacteria</taxon>
        <taxon>Pseudomonadati</taxon>
        <taxon>Pseudomonadota</taxon>
        <taxon>Alphaproteobacteria</taxon>
        <taxon>Hyphomicrobiales</taxon>
        <taxon>Methylobacteriaceae</taxon>
        <taxon>Methylorubrum</taxon>
    </lineage>
</organism>
<sequence length="115" mass="13012">MLVRDEESGLRDALWQSRAEAMSLRLDLAEAHGFIEALEAELWAAGACWTAPEEARAGREPSPLRLLLQARTLIRQRLFQELVPGCNRAAAMHDLRITEVAFKFLLGRPSLRMRT</sequence>
<gene>
    <name evidence="1" type="ORF">METD_I0854</name>
</gene>
<dbReference type="RefSeq" id="WP_015821235.1">
    <property type="nucleotide sequence ID" value="NC_012988.1"/>
</dbReference>
<accession>C7CCE0</accession>
<dbReference type="AlphaFoldDB" id="C7CCE0"/>
<evidence type="ECO:0000313" key="1">
    <source>
        <dbReference type="EMBL" id="CAX22486.1"/>
    </source>
</evidence>
<name>C7CCE0_METED</name>
<dbReference type="HOGENOM" id="CLU_2106071_0_0_5"/>
<dbReference type="Proteomes" id="UP000008070">
    <property type="component" value="Chromosome"/>
</dbReference>